<comment type="caution">
    <text evidence="3">The sequence shown here is derived from an EMBL/GenBank/DDBJ whole genome shotgun (WGS) entry which is preliminary data.</text>
</comment>
<dbReference type="PANTHER" id="PTHR11731:SF193">
    <property type="entry name" value="DIPEPTIDYL PEPTIDASE 9"/>
    <property type="match status" value="1"/>
</dbReference>
<dbReference type="InterPro" id="IPR001375">
    <property type="entry name" value="Peptidase_S9_cat"/>
</dbReference>
<evidence type="ECO:0000259" key="1">
    <source>
        <dbReference type="Pfam" id="PF00326"/>
    </source>
</evidence>
<feature type="domain" description="Peptidase S9 prolyl oligopeptidase catalytic" evidence="1">
    <location>
        <begin position="485"/>
        <end position="683"/>
    </location>
</feature>
<dbReference type="InterPro" id="IPR050278">
    <property type="entry name" value="Serine_Prot_S9B/DPPIV"/>
</dbReference>
<evidence type="ECO:0000313" key="4">
    <source>
        <dbReference type="Proteomes" id="UP000320888"/>
    </source>
</evidence>
<reference evidence="3 4" key="1">
    <citation type="submission" date="2019-07" db="EMBL/GenBank/DDBJ databases">
        <title>Draft genome for Streptomyces benahoarensis MZ03-48.</title>
        <authorList>
            <person name="Gonzalez-Pimentel J.L."/>
        </authorList>
    </citation>
    <scope>NUCLEOTIDE SEQUENCE [LARGE SCALE GENOMIC DNA]</scope>
    <source>
        <strain evidence="3 4">MZ03-48</strain>
    </source>
</reference>
<name>A0A553YPX1_9ACTN</name>
<dbReference type="Pfam" id="PF00930">
    <property type="entry name" value="DPPIV_N"/>
    <property type="match status" value="1"/>
</dbReference>
<dbReference type="PANTHER" id="PTHR11731">
    <property type="entry name" value="PROTEASE FAMILY S9B,C DIPEPTIDYL-PEPTIDASE IV-RELATED"/>
    <property type="match status" value="1"/>
</dbReference>
<protein>
    <submittedName>
        <fullName evidence="3">Prolyl oligopeptidase family serine peptidase</fullName>
    </submittedName>
</protein>
<dbReference type="InterPro" id="IPR029058">
    <property type="entry name" value="AB_hydrolase_fold"/>
</dbReference>
<gene>
    <name evidence="3" type="ORF">FNZ23_25940</name>
</gene>
<dbReference type="GO" id="GO:0006508">
    <property type="term" value="P:proteolysis"/>
    <property type="evidence" value="ECO:0007669"/>
    <property type="project" value="InterPro"/>
</dbReference>
<sequence length="691" mass="73516">MHPPESLPHQFLRTRRFALGAPDRFTVSPDGATVLFLRTASGGDPVRRLWALDTASGRERLLFDPADPAHGAGPSGDGVTAYATDAAVSLAACLCGGALWAVDVATGRVRALPVTGRPADPRPDPAGRRIAYLADGALRVIGADGTGDREIAAPDGPDVRCGVAEYAATASMGRDRGYWWAPDGSRLLVARVDESAVARWYIADPAHPATPPRAVRYPAAGTANAEVTLWLVPADGGARTEVTLDRAAFPYLTAAGWDAYGPFAAVQSRDQRTLRTYAVDAADGRTTLLAEQRDPCWVTLVPGTPARTASGALVAHRDTEGADGTRQLTVGGAAATPDGLQVREVLGVSGEEVLFTTSADVVGQALWTWRPDTGARPLTTAPGVHTGVRGGATLVRVSRAPDRPGATVVVERAGRPDLPVASYAERPVLALRERRLTTTERALRSRLLLPSWHRPGGGRLPVLVDPYAGPALQRVTGDQAPMMFVSQWFAEQGFAVLVTDGRGTPGRSPGWERAVYGDIVSAALEDQAAALTEVLGRFPELDPGRVAVRGWSFSGMLAVAAVVRRPDLFHAAVAGAGVHDARLYDTHWRERFLGHPDTHPERYDACSLAREAPRLTRPLLLMHGLADGNVHAAHTLRLSAALLAAGRPHEVLPLPGMDHAPTEPALFANLLRHQVDFLWRHLGREDSGAVS</sequence>
<dbReference type="AlphaFoldDB" id="A0A553YPX1"/>
<dbReference type="GO" id="GO:0008236">
    <property type="term" value="F:serine-type peptidase activity"/>
    <property type="evidence" value="ECO:0007669"/>
    <property type="project" value="InterPro"/>
</dbReference>
<dbReference type="SUPFAM" id="SSF82171">
    <property type="entry name" value="DPP6 N-terminal domain-like"/>
    <property type="match status" value="1"/>
</dbReference>
<dbReference type="GO" id="GO:0008239">
    <property type="term" value="F:dipeptidyl-peptidase activity"/>
    <property type="evidence" value="ECO:0007669"/>
    <property type="project" value="TreeGrafter"/>
</dbReference>
<keyword evidence="4" id="KW-1185">Reference proteome</keyword>
<proteinExistence type="predicted"/>
<dbReference type="InterPro" id="IPR002469">
    <property type="entry name" value="Peptidase_S9B_N"/>
</dbReference>
<evidence type="ECO:0000313" key="3">
    <source>
        <dbReference type="EMBL" id="TSB31260.1"/>
    </source>
</evidence>
<feature type="domain" description="Dipeptidylpeptidase IV N-terminal" evidence="2">
    <location>
        <begin position="98"/>
        <end position="300"/>
    </location>
</feature>
<dbReference type="SUPFAM" id="SSF53474">
    <property type="entry name" value="alpha/beta-Hydrolases"/>
    <property type="match status" value="1"/>
</dbReference>
<dbReference type="Gene3D" id="2.140.10.30">
    <property type="entry name" value="Dipeptidylpeptidase IV, N-terminal domain"/>
    <property type="match status" value="1"/>
</dbReference>
<dbReference type="EMBL" id="VKLS01000507">
    <property type="protein sequence ID" value="TSB31260.1"/>
    <property type="molecule type" value="Genomic_DNA"/>
</dbReference>
<organism evidence="3 4">
    <name type="scientific">Streptomyces benahoarensis</name>
    <dbReference type="NCBI Taxonomy" id="2595054"/>
    <lineage>
        <taxon>Bacteria</taxon>
        <taxon>Bacillati</taxon>
        <taxon>Actinomycetota</taxon>
        <taxon>Actinomycetes</taxon>
        <taxon>Kitasatosporales</taxon>
        <taxon>Streptomycetaceae</taxon>
        <taxon>Streptomyces</taxon>
    </lineage>
</organism>
<accession>A0A553YPX1</accession>
<dbReference type="OrthoDB" id="9812921at2"/>
<dbReference type="Pfam" id="PF00326">
    <property type="entry name" value="Peptidase_S9"/>
    <property type="match status" value="1"/>
</dbReference>
<dbReference type="Proteomes" id="UP000320888">
    <property type="component" value="Unassembled WGS sequence"/>
</dbReference>
<dbReference type="RefSeq" id="WP_143944515.1">
    <property type="nucleotide sequence ID" value="NZ_VKLS01000507.1"/>
</dbReference>
<dbReference type="Gene3D" id="3.40.50.1820">
    <property type="entry name" value="alpha/beta hydrolase"/>
    <property type="match status" value="1"/>
</dbReference>
<evidence type="ECO:0000259" key="2">
    <source>
        <dbReference type="Pfam" id="PF00930"/>
    </source>
</evidence>